<evidence type="ECO:0000313" key="1">
    <source>
        <dbReference type="EMBL" id="ORW17402.1"/>
    </source>
</evidence>
<evidence type="ECO:0000313" key="2">
    <source>
        <dbReference type="Proteomes" id="UP000193529"/>
    </source>
</evidence>
<dbReference type="EMBL" id="LQPJ01000146">
    <property type="protein sequence ID" value="ORW17402.1"/>
    <property type="molecule type" value="Genomic_DNA"/>
</dbReference>
<organism evidence="1 2">
    <name type="scientific">Mycobacterium palustre</name>
    <dbReference type="NCBI Taxonomy" id="153971"/>
    <lineage>
        <taxon>Bacteria</taxon>
        <taxon>Bacillati</taxon>
        <taxon>Actinomycetota</taxon>
        <taxon>Actinomycetes</taxon>
        <taxon>Mycobacteriales</taxon>
        <taxon>Mycobacteriaceae</taxon>
        <taxon>Mycobacterium</taxon>
        <taxon>Mycobacterium simiae complex</taxon>
    </lineage>
</organism>
<accession>A0A1X1Z239</accession>
<reference evidence="1 2" key="1">
    <citation type="submission" date="2016-01" db="EMBL/GenBank/DDBJ databases">
        <title>The new phylogeny of the genus Mycobacterium.</title>
        <authorList>
            <person name="Tarcisio F."/>
            <person name="Conor M."/>
            <person name="Antonella G."/>
            <person name="Elisabetta G."/>
            <person name="Giulia F.S."/>
            <person name="Sara T."/>
            <person name="Anna F."/>
            <person name="Clotilde B."/>
            <person name="Roberto B."/>
            <person name="Veronica D.S."/>
            <person name="Fabio R."/>
            <person name="Monica P."/>
            <person name="Olivier J."/>
            <person name="Enrico T."/>
            <person name="Nicola S."/>
        </authorList>
    </citation>
    <scope>NUCLEOTIDE SEQUENCE [LARGE SCALE GENOMIC DNA]</scope>
    <source>
        <strain evidence="1 2">DSM 44572</strain>
    </source>
</reference>
<protein>
    <submittedName>
        <fullName evidence="1">Uncharacterized protein</fullName>
    </submittedName>
</protein>
<proteinExistence type="predicted"/>
<dbReference type="AlphaFoldDB" id="A0A1X1Z239"/>
<keyword evidence="2" id="KW-1185">Reference proteome</keyword>
<dbReference type="STRING" id="153971.AWC19_20880"/>
<dbReference type="OrthoDB" id="163010at2"/>
<comment type="caution">
    <text evidence="1">The sequence shown here is derived from an EMBL/GenBank/DDBJ whole genome shotgun (WGS) entry which is preliminary data.</text>
</comment>
<name>A0A1X1Z239_9MYCO</name>
<dbReference type="Proteomes" id="UP000193529">
    <property type="component" value="Unassembled WGS sequence"/>
</dbReference>
<dbReference type="RefSeq" id="WP_085081032.1">
    <property type="nucleotide sequence ID" value="NZ_JACKRZ010000421.1"/>
</dbReference>
<gene>
    <name evidence="1" type="ORF">AWC19_20880</name>
</gene>
<sequence length="106" mass="11102">MPALIVRYEVVPEHVDDIVEAVEVAFAAANERQPEGIRWTYWQGPGDTEFGAILELADGVENPLPGIAAARGVQEAIAKAVAGEPPTPKHVTVIGSYGPGRSSAGV</sequence>